<dbReference type="GO" id="GO:0046872">
    <property type="term" value="F:metal ion binding"/>
    <property type="evidence" value="ECO:0007669"/>
    <property type="project" value="UniProtKB-KW"/>
</dbReference>
<dbReference type="EC" id="3.6.1.56" evidence="11"/>
<evidence type="ECO:0000256" key="17">
    <source>
        <dbReference type="ARBA" id="ARBA00032071"/>
    </source>
</evidence>
<evidence type="ECO:0000256" key="5">
    <source>
        <dbReference type="ARBA" id="ARBA00022801"/>
    </source>
</evidence>
<dbReference type="InterPro" id="IPR003563">
    <property type="entry name" value="8ODP"/>
</dbReference>
<evidence type="ECO:0000256" key="14">
    <source>
        <dbReference type="ARBA" id="ARBA00030634"/>
    </source>
</evidence>
<comment type="catalytic activity">
    <reaction evidence="20">
        <text>N(6)-methyl-dATP + H2O = N(6)-methyl-dAMP + diphosphate + H(+)</text>
        <dbReference type="Rhea" id="RHEA:67604"/>
        <dbReference type="ChEBI" id="CHEBI:15377"/>
        <dbReference type="ChEBI" id="CHEBI:15378"/>
        <dbReference type="ChEBI" id="CHEBI:33019"/>
        <dbReference type="ChEBI" id="CHEBI:169976"/>
        <dbReference type="ChEBI" id="CHEBI:172872"/>
    </reaction>
    <physiologicalReaction direction="left-to-right" evidence="20">
        <dbReference type="Rhea" id="RHEA:67605"/>
    </physiologicalReaction>
</comment>
<keyword evidence="24" id="KW-1185">Reference proteome</keyword>
<evidence type="ECO:0000256" key="2">
    <source>
        <dbReference type="ARBA" id="ARBA00005582"/>
    </source>
</evidence>
<dbReference type="InterPro" id="IPR015797">
    <property type="entry name" value="NUDIX_hydrolase-like_dom_sf"/>
</dbReference>
<organism evidence="23 24">
    <name type="scientific">Pelagibaculum spongiae</name>
    <dbReference type="NCBI Taxonomy" id="2080658"/>
    <lineage>
        <taxon>Bacteria</taxon>
        <taxon>Pseudomonadati</taxon>
        <taxon>Pseudomonadota</taxon>
        <taxon>Gammaproteobacteria</taxon>
        <taxon>Oceanospirillales</taxon>
        <taxon>Pelagibaculum</taxon>
    </lineage>
</organism>
<keyword evidence="6" id="KW-0460">Magnesium</keyword>
<evidence type="ECO:0000256" key="6">
    <source>
        <dbReference type="ARBA" id="ARBA00022842"/>
    </source>
</evidence>
<evidence type="ECO:0000256" key="7">
    <source>
        <dbReference type="ARBA" id="ARBA00024448"/>
    </source>
</evidence>
<evidence type="ECO:0000256" key="16">
    <source>
        <dbReference type="ARBA" id="ARBA00031927"/>
    </source>
</evidence>
<dbReference type="PRINTS" id="PR01403">
    <property type="entry name" value="8OXTPHPHTASE"/>
</dbReference>
<sequence length="173" mass="19757">MSSTSNTPGKFSVPFEDNWAPEQRASLVMMVRNDNMLLIHKKRGLGIGKILGPGGRQEPGESMEQCAKRELKEELCIDSGPLRLAGVNRFQFADGLSLEVHIYFGESFEGMPTETAEASPVWYPLGQLPYDKMWPDDEIWIPLMLQNRYFEGDWLFDHESLIDFTLRRVDETA</sequence>
<dbReference type="EMBL" id="QDDL01000004">
    <property type="protein sequence ID" value="PVZ69045.1"/>
    <property type="molecule type" value="Genomic_DNA"/>
</dbReference>
<evidence type="ECO:0000256" key="9">
    <source>
        <dbReference type="ARBA" id="ARBA00024486"/>
    </source>
</evidence>
<dbReference type="SUPFAM" id="SSF55811">
    <property type="entry name" value="Nudix"/>
    <property type="match status" value="1"/>
</dbReference>
<comment type="caution">
    <text evidence="23">The sequence shown here is derived from an EMBL/GenBank/DDBJ whole genome shotgun (WGS) entry which is preliminary data.</text>
</comment>
<comment type="catalytic activity">
    <reaction evidence="18">
        <text>N(6)-methyl-ATP + H2O = N(6)-methyl-AMP + diphosphate + H(+)</text>
        <dbReference type="Rhea" id="RHEA:67608"/>
        <dbReference type="ChEBI" id="CHEBI:15377"/>
        <dbReference type="ChEBI" id="CHEBI:15378"/>
        <dbReference type="ChEBI" id="CHEBI:33019"/>
        <dbReference type="ChEBI" id="CHEBI:144842"/>
        <dbReference type="ChEBI" id="CHEBI:172873"/>
    </reaction>
    <physiologicalReaction direction="left-to-right" evidence="18">
        <dbReference type="Rhea" id="RHEA:67609"/>
    </physiologicalReaction>
</comment>
<dbReference type="AlphaFoldDB" id="A0A2V1GTN2"/>
<protein>
    <recommendedName>
        <fullName evidence="12">Oxidized purine nucleoside triphosphate hydrolase</fullName>
        <ecNumber evidence="11">3.6.1.56</ecNumber>
    </recommendedName>
    <alternativeName>
        <fullName evidence="16">2-hydroxy-dATP diphosphatase</fullName>
    </alternativeName>
    <alternativeName>
        <fullName evidence="15">7,8-dihydro-8-oxoguanine triphosphatase</fullName>
    </alternativeName>
    <alternativeName>
        <fullName evidence="14">8-oxo-dGTPase</fullName>
    </alternativeName>
    <alternativeName>
        <fullName evidence="17">Methylated purine nucleoside triphosphate hydrolase</fullName>
    </alternativeName>
    <alternativeName>
        <fullName evidence="13">Nucleoside diphosphate-linked moiety X motif 1</fullName>
    </alternativeName>
</protein>
<comment type="catalytic activity">
    <reaction evidence="19">
        <text>O(6)-methyl-dGTP + H2O = O(6)-methyl-dGMP + diphosphate + H(+)</text>
        <dbReference type="Rhea" id="RHEA:67600"/>
        <dbReference type="ChEBI" id="CHEBI:15377"/>
        <dbReference type="ChEBI" id="CHEBI:15378"/>
        <dbReference type="ChEBI" id="CHEBI:33019"/>
        <dbReference type="ChEBI" id="CHEBI:169974"/>
        <dbReference type="ChEBI" id="CHEBI:169975"/>
    </reaction>
    <physiologicalReaction direction="left-to-right" evidence="19">
        <dbReference type="Rhea" id="RHEA:67601"/>
    </physiologicalReaction>
</comment>
<accession>A0A2V1GTN2</accession>
<evidence type="ECO:0000256" key="13">
    <source>
        <dbReference type="ARBA" id="ARBA00029673"/>
    </source>
</evidence>
<evidence type="ECO:0000256" key="15">
    <source>
        <dbReference type="ARBA" id="ARBA00030682"/>
    </source>
</evidence>
<evidence type="ECO:0000256" key="20">
    <source>
        <dbReference type="ARBA" id="ARBA00049032"/>
    </source>
</evidence>
<name>A0A2V1GTN2_9GAMM</name>
<dbReference type="Gene3D" id="3.90.79.10">
    <property type="entry name" value="Nucleoside Triphosphate Pyrophosphohydrolase"/>
    <property type="match status" value="1"/>
</dbReference>
<evidence type="ECO:0000256" key="1">
    <source>
        <dbReference type="ARBA" id="ARBA00001946"/>
    </source>
</evidence>
<evidence type="ECO:0000256" key="10">
    <source>
        <dbReference type="ARBA" id="ARBA00024596"/>
    </source>
</evidence>
<dbReference type="InterPro" id="IPR000086">
    <property type="entry name" value="NUDIX_hydrolase_dom"/>
</dbReference>
<comment type="catalytic activity">
    <reaction evidence="10">
        <text>2-oxo-ATP + H2O = 2-oxo-AMP + diphosphate + H(+)</text>
        <dbReference type="Rhea" id="RHEA:67392"/>
        <dbReference type="ChEBI" id="CHEBI:15377"/>
        <dbReference type="ChEBI" id="CHEBI:15378"/>
        <dbReference type="ChEBI" id="CHEBI:33019"/>
        <dbReference type="ChEBI" id="CHEBI:71395"/>
        <dbReference type="ChEBI" id="CHEBI:172878"/>
    </reaction>
    <physiologicalReaction direction="left-to-right" evidence="10">
        <dbReference type="Rhea" id="RHEA:67393"/>
    </physiologicalReaction>
</comment>
<dbReference type="GO" id="GO:0005737">
    <property type="term" value="C:cytoplasm"/>
    <property type="evidence" value="ECO:0007669"/>
    <property type="project" value="TreeGrafter"/>
</dbReference>
<evidence type="ECO:0000256" key="19">
    <source>
        <dbReference type="ARBA" id="ARBA00048894"/>
    </source>
</evidence>
<dbReference type="GO" id="GO:0042262">
    <property type="term" value="P:DNA protection"/>
    <property type="evidence" value="ECO:0007669"/>
    <property type="project" value="InterPro"/>
</dbReference>
<evidence type="ECO:0000256" key="18">
    <source>
        <dbReference type="ARBA" id="ARBA00048002"/>
    </source>
</evidence>
<dbReference type="GO" id="GO:0008413">
    <property type="term" value="F:8-oxo-7,8-dihydroguanosine triphosphate pyrophosphatase activity"/>
    <property type="evidence" value="ECO:0007669"/>
    <property type="project" value="InterPro"/>
</dbReference>
<dbReference type="Pfam" id="PF00293">
    <property type="entry name" value="NUDIX"/>
    <property type="match status" value="1"/>
</dbReference>
<dbReference type="PANTHER" id="PTHR43758">
    <property type="entry name" value="7,8-DIHYDRO-8-OXOGUANINE TRIPHOSPHATASE"/>
    <property type="match status" value="1"/>
</dbReference>
<evidence type="ECO:0000256" key="12">
    <source>
        <dbReference type="ARBA" id="ARBA00026218"/>
    </source>
</evidence>
<comment type="catalytic activity">
    <reaction evidence="8">
        <text>2-oxo-dATP + H2O = 2-oxo-dAMP + diphosphate + H(+)</text>
        <dbReference type="Rhea" id="RHEA:31583"/>
        <dbReference type="ChEBI" id="CHEBI:15377"/>
        <dbReference type="ChEBI" id="CHEBI:15378"/>
        <dbReference type="ChEBI" id="CHEBI:33019"/>
        <dbReference type="ChEBI" id="CHEBI:63212"/>
        <dbReference type="ChEBI" id="CHEBI:77897"/>
        <dbReference type="EC" id="3.6.1.56"/>
    </reaction>
    <physiologicalReaction direction="left-to-right" evidence="8">
        <dbReference type="Rhea" id="RHEA:31584"/>
    </physiologicalReaction>
</comment>
<evidence type="ECO:0000259" key="22">
    <source>
        <dbReference type="PROSITE" id="PS51462"/>
    </source>
</evidence>
<proteinExistence type="inferred from homology"/>
<keyword evidence="4" id="KW-0479">Metal-binding</keyword>
<comment type="catalytic activity">
    <reaction evidence="7">
        <text>8-oxo-dATP + H2O = 8-oxo-dAMP + diphosphate + H(+)</text>
        <dbReference type="Rhea" id="RHEA:65396"/>
        <dbReference type="ChEBI" id="CHEBI:15377"/>
        <dbReference type="ChEBI" id="CHEBI:15378"/>
        <dbReference type="ChEBI" id="CHEBI:33019"/>
        <dbReference type="ChEBI" id="CHEBI:71361"/>
        <dbReference type="ChEBI" id="CHEBI:172871"/>
    </reaction>
    <physiologicalReaction direction="left-to-right" evidence="7">
        <dbReference type="Rhea" id="RHEA:65397"/>
    </physiologicalReaction>
</comment>
<evidence type="ECO:0000313" key="24">
    <source>
        <dbReference type="Proteomes" id="UP000244906"/>
    </source>
</evidence>
<dbReference type="Proteomes" id="UP000244906">
    <property type="component" value="Unassembled WGS sequence"/>
</dbReference>
<comment type="subunit">
    <text evidence="3">Monomer.</text>
</comment>
<comment type="function">
    <text evidence="21">Oxidized purine nucleoside triphosphate hydrolase which is a prominent sanitizer of the oxidized nucleotide pool. Catalyzes the hydrolysis of 2-oxo-dATP (2-hydroxy-dATP) into 2-oxo-dAMP. Also has a significant hydrolase activity toward 2-oxo-ATP, 8-oxo-dGTP and 8-oxo-dATP. Through the hydrolysis of oxidized purine nucleoside triphosphates, prevents their incorporation into DNA and the subsequent transversions A:T to C:G and G:C to T:A. Also catalyzes the hydrolysis of methylated purine nucleoside triphosphate preventing their integration into DNA. Through this antimutagenic activity protects cells from oxidative stress.</text>
</comment>
<dbReference type="GO" id="GO:0008828">
    <property type="term" value="F:dATP diphosphatase activity"/>
    <property type="evidence" value="ECO:0007669"/>
    <property type="project" value="UniProtKB-EC"/>
</dbReference>
<gene>
    <name evidence="23" type="ORF">DC094_11385</name>
</gene>
<comment type="catalytic activity">
    <reaction evidence="9">
        <text>8-oxo-dGTP + H2O = 8-oxo-dGMP + diphosphate + H(+)</text>
        <dbReference type="Rhea" id="RHEA:31575"/>
        <dbReference type="ChEBI" id="CHEBI:15377"/>
        <dbReference type="ChEBI" id="CHEBI:15378"/>
        <dbReference type="ChEBI" id="CHEBI:33019"/>
        <dbReference type="ChEBI" id="CHEBI:63224"/>
        <dbReference type="ChEBI" id="CHEBI:77896"/>
    </reaction>
    <physiologicalReaction direction="left-to-right" evidence="9">
        <dbReference type="Rhea" id="RHEA:31576"/>
    </physiologicalReaction>
</comment>
<comment type="cofactor">
    <cofactor evidence="1">
        <name>Mg(2+)</name>
        <dbReference type="ChEBI" id="CHEBI:18420"/>
    </cofactor>
</comment>
<evidence type="ECO:0000313" key="23">
    <source>
        <dbReference type="EMBL" id="PVZ69045.1"/>
    </source>
</evidence>
<evidence type="ECO:0000256" key="21">
    <source>
        <dbReference type="ARBA" id="ARBA00053094"/>
    </source>
</evidence>
<reference evidence="23 24" key="1">
    <citation type="submission" date="2018-04" db="EMBL/GenBank/DDBJ databases">
        <title>Thalassorhabdus spongiae gen. nov., sp. nov., isolated from a marine sponge in South-West Iceland.</title>
        <authorList>
            <person name="Knobloch S."/>
            <person name="Daussin A."/>
            <person name="Johannsson R."/>
            <person name="Marteinsson V.T."/>
        </authorList>
    </citation>
    <scope>NUCLEOTIDE SEQUENCE [LARGE SCALE GENOMIC DNA]</scope>
    <source>
        <strain evidence="23 24">Hp12</strain>
    </source>
</reference>
<feature type="domain" description="Nudix hydrolase" evidence="22">
    <location>
        <begin position="21"/>
        <end position="149"/>
    </location>
</feature>
<dbReference type="OrthoDB" id="9791228at2"/>
<dbReference type="PROSITE" id="PS51462">
    <property type="entry name" value="NUDIX"/>
    <property type="match status" value="1"/>
</dbReference>
<keyword evidence="5 23" id="KW-0378">Hydrolase</keyword>
<dbReference type="CDD" id="cd03427">
    <property type="entry name" value="NUDIX_MTH1_Nudt1"/>
    <property type="match status" value="1"/>
</dbReference>
<evidence type="ECO:0000256" key="3">
    <source>
        <dbReference type="ARBA" id="ARBA00011245"/>
    </source>
</evidence>
<evidence type="ECO:0000256" key="4">
    <source>
        <dbReference type="ARBA" id="ARBA00022723"/>
    </source>
</evidence>
<comment type="similarity">
    <text evidence="2">Belongs to the Nudix hydrolase family.</text>
</comment>
<dbReference type="PANTHER" id="PTHR43758:SF2">
    <property type="entry name" value="OXIDIZED PURINE NUCLEOSIDE TRIPHOSPHATE HYDROLASE"/>
    <property type="match status" value="1"/>
</dbReference>
<evidence type="ECO:0000256" key="11">
    <source>
        <dbReference type="ARBA" id="ARBA00026103"/>
    </source>
</evidence>
<evidence type="ECO:0000256" key="8">
    <source>
        <dbReference type="ARBA" id="ARBA00024459"/>
    </source>
</evidence>